<dbReference type="EMBL" id="MT776811">
    <property type="protein sequence ID" value="QNJ59610.1"/>
    <property type="molecule type" value="Genomic_DNA"/>
</dbReference>
<keyword evidence="1" id="KW-0175">Coiled coil</keyword>
<evidence type="ECO:0000256" key="1">
    <source>
        <dbReference type="SAM" id="Coils"/>
    </source>
</evidence>
<evidence type="ECO:0000313" key="2">
    <source>
        <dbReference type="EMBL" id="QNJ59610.1"/>
    </source>
</evidence>
<name>A0A7G8LQT8_9CAUD</name>
<accession>A0A7G8LQT8</accession>
<feature type="coiled-coil region" evidence="1">
    <location>
        <begin position="27"/>
        <end position="72"/>
    </location>
</feature>
<organism evidence="2 3">
    <name type="scientific">Arthrobacter phage King2</name>
    <dbReference type="NCBI Taxonomy" id="2762386"/>
    <lineage>
        <taxon>Viruses</taxon>
        <taxon>Duplodnaviria</taxon>
        <taxon>Heunggongvirae</taxon>
        <taxon>Uroviricota</taxon>
        <taxon>Caudoviricetes</taxon>
        <taxon>Berryhillviridae</taxon>
        <taxon>Jawnskivirus</taxon>
        <taxon>Jawnskivirus king2</taxon>
    </lineage>
</organism>
<keyword evidence="3" id="KW-1185">Reference proteome</keyword>
<evidence type="ECO:0000313" key="3">
    <source>
        <dbReference type="Proteomes" id="UP000515824"/>
    </source>
</evidence>
<dbReference type="Proteomes" id="UP000515824">
    <property type="component" value="Segment"/>
</dbReference>
<proteinExistence type="predicted"/>
<gene>
    <name evidence="2" type="primary">40</name>
    <name evidence="2" type="ORF">SEA_KING2_40</name>
</gene>
<reference evidence="2 3" key="1">
    <citation type="submission" date="2020-07" db="EMBL/GenBank/DDBJ databases">
        <authorList>
            <person name="Nako S."/>
            <person name="Toma J."/>
            <person name="Patel S."/>
            <person name="Evtimov V.S."/>
            <person name="Gupta M."/>
            <person name="Mulukutla S."/>
            <person name="Chin A."/>
            <person name="Ariel J.D."/>
            <person name="Lizotte J.G."/>
            <person name="Godshall S.L."/>
            <person name="Heck A.E."/>
            <person name="Lamb G.M."/>
            <person name="Ponna A.K."/>
            <person name="DiCamillo L.T."/>
            <person name="Hornbaker A.C."/>
            <person name="Suh J.C."/>
            <person name="Rajasekaran J.V."/>
            <person name="Kim M.H."/>
            <person name="Dabre S."/>
            <person name="Wang C."/>
            <person name="Orlik V.A."/>
            <person name="Nguyen E.T."/>
            <person name="Khakhina S."/>
            <person name="Gurney S.M.R."/>
            <person name="Garlena R.A."/>
            <person name="Russell D.A."/>
            <person name="Pope W.H."/>
            <person name="Jacobs-Sera D."/>
            <person name="Hatfull G.F."/>
        </authorList>
    </citation>
    <scope>NUCLEOTIDE SEQUENCE [LARGE SCALE GENOMIC DNA]</scope>
</reference>
<protein>
    <submittedName>
        <fullName evidence="2">Uncharacterized protein</fullName>
    </submittedName>
</protein>
<sequence length="129" mass="14897">MTQLSIADARAQLFRLKQARTPLRENIESLQEHVEHTKKQIEDLQLIDDTMAEAENRAQVELDAALERHEDEAAARLRVQIEAEELRQPGIHITLDEKQQRDIDNALAQHNIDNVVKPILRRIKDNPQA</sequence>